<name>G2WYR9_VERDV</name>
<reference evidence="1 2" key="1">
    <citation type="submission" date="2008-03" db="EMBL/GenBank/DDBJ databases">
        <title>The Genome Sequence of Verticillium dahliae VdLs.17.</title>
        <authorList>
            <consortium name="The Broad Institute Genome Sequencing Platform"/>
            <person name="Ma L.-J.J."/>
            <person name="Klosterman S.J."/>
            <person name="Subbarao K."/>
            <person name="Dobinson K."/>
            <person name="Veronese P."/>
            <person name="Kang S."/>
            <person name="Gold S.E."/>
            <person name="Young S."/>
            <person name="Jaffe D."/>
            <person name="Gnerre S."/>
            <person name="Berlin A."/>
            <person name="Heiman D."/>
            <person name="Hepburn T."/>
            <person name="Sykes S."/>
            <person name="Alvarado L."/>
            <person name="Kodira C.D."/>
            <person name="Lander E."/>
            <person name="Galagan J."/>
            <person name="Nusbaum C."/>
            <person name="Birren B."/>
        </authorList>
    </citation>
    <scope>NUCLEOTIDE SEQUENCE [LARGE SCALE GENOMIC DNA]</scope>
    <source>
        <strain evidence="2">VdLs.17 / ATCC MYA-4575 / FGSC 10137</strain>
    </source>
</reference>
<accession>G2WYR9</accession>
<dbReference type="AlphaFoldDB" id="G2WYR9"/>
<organism evidence="1 2">
    <name type="scientific">Verticillium dahliae (strain VdLs.17 / ATCC MYA-4575 / FGSC 10137)</name>
    <name type="common">Verticillium wilt</name>
    <dbReference type="NCBI Taxonomy" id="498257"/>
    <lineage>
        <taxon>Eukaryota</taxon>
        <taxon>Fungi</taxon>
        <taxon>Dikarya</taxon>
        <taxon>Ascomycota</taxon>
        <taxon>Pezizomycotina</taxon>
        <taxon>Sordariomycetes</taxon>
        <taxon>Hypocreomycetidae</taxon>
        <taxon>Glomerellales</taxon>
        <taxon>Plectosphaerellaceae</taxon>
        <taxon>Verticillium</taxon>
    </lineage>
</organism>
<dbReference type="HOGENOM" id="CLU_1994360_0_0_1"/>
<dbReference type="InParanoid" id="G2WYR9"/>
<dbReference type="Proteomes" id="UP000001611">
    <property type="component" value="Chromosome 6"/>
</dbReference>
<sequence>MRFRMMLSGTPPSHLDASRCIVPGGAARWENIWTPEMIVDSHIGKSSRVKSVVLQVGRLVLAAADEVMERLTTVTSDVSSGTCAALLLPDSGALRWQGGAIERCLRTPCLELPCRWRGGWDVSVN</sequence>
<dbReference type="KEGG" id="vda:VDAG_03161"/>
<evidence type="ECO:0000313" key="2">
    <source>
        <dbReference type="Proteomes" id="UP000001611"/>
    </source>
</evidence>
<dbReference type="GeneID" id="20704624"/>
<dbReference type="RefSeq" id="XP_009655321.1">
    <property type="nucleotide sequence ID" value="XM_009657026.1"/>
</dbReference>
<proteinExistence type="predicted"/>
<dbReference type="EMBL" id="DS572699">
    <property type="protein sequence ID" value="EGY21721.1"/>
    <property type="molecule type" value="Genomic_DNA"/>
</dbReference>
<gene>
    <name evidence="1" type="ORF">VDAG_03161</name>
</gene>
<protein>
    <submittedName>
        <fullName evidence="1">Uncharacterized protein</fullName>
    </submittedName>
</protein>
<evidence type="ECO:0000313" key="1">
    <source>
        <dbReference type="EMBL" id="EGY21721.1"/>
    </source>
</evidence>
<keyword evidence="2" id="KW-1185">Reference proteome</keyword>